<evidence type="ECO:0000256" key="12">
    <source>
        <dbReference type="PIRSR" id="PIRSR037219-1"/>
    </source>
</evidence>
<comment type="catalytic activity">
    <reaction evidence="10">
        <text>3 reduced [flavodoxin] + 2 L-arginine + 4 O2 = 3 oxidized [flavodoxin] + 2 L-citrulline + 2 nitric oxide + 4 H2O + 5 H(+)</text>
        <dbReference type="Rhea" id="RHEA:52324"/>
        <dbReference type="Rhea" id="RHEA-COMP:10622"/>
        <dbReference type="Rhea" id="RHEA-COMP:10623"/>
        <dbReference type="ChEBI" id="CHEBI:15377"/>
        <dbReference type="ChEBI" id="CHEBI:15378"/>
        <dbReference type="ChEBI" id="CHEBI:15379"/>
        <dbReference type="ChEBI" id="CHEBI:16480"/>
        <dbReference type="ChEBI" id="CHEBI:32682"/>
        <dbReference type="ChEBI" id="CHEBI:57618"/>
        <dbReference type="ChEBI" id="CHEBI:57743"/>
        <dbReference type="ChEBI" id="CHEBI:58210"/>
        <dbReference type="EC" id="1.14.14.47"/>
    </reaction>
</comment>
<evidence type="ECO:0000313" key="14">
    <source>
        <dbReference type="EMBL" id="MBB4737194.1"/>
    </source>
</evidence>
<dbReference type="PIRSF" id="PIRSF037219">
    <property type="entry name" value="NOS_oxygenase"/>
    <property type="match status" value="1"/>
</dbReference>
<keyword evidence="7 11" id="KW-0479">Metal-binding</keyword>
<feature type="binding site" description="axial binding residue" evidence="12">
    <location>
        <position position="80"/>
    </location>
    <ligand>
        <name>heme</name>
        <dbReference type="ChEBI" id="CHEBI:30413"/>
    </ligand>
    <ligandPart>
        <name>Fe</name>
        <dbReference type="ChEBI" id="CHEBI:18248"/>
    </ligandPart>
</feature>
<dbReference type="InterPro" id="IPR044940">
    <property type="entry name" value="NOS_dom_2"/>
</dbReference>
<accession>A0A7W7M4Y8</accession>
<dbReference type="InterPro" id="IPR004030">
    <property type="entry name" value="NOS_N"/>
</dbReference>
<keyword evidence="15" id="KW-1185">Reference proteome</keyword>
<evidence type="ECO:0000256" key="3">
    <source>
        <dbReference type="ARBA" id="ARBA00005411"/>
    </source>
</evidence>
<evidence type="ECO:0000256" key="1">
    <source>
        <dbReference type="ARBA" id="ARBA00001971"/>
    </source>
</evidence>
<keyword evidence="9 11" id="KW-0408">Iron</keyword>
<dbReference type="GO" id="GO:0046872">
    <property type="term" value="F:metal ion binding"/>
    <property type="evidence" value="ECO:0007669"/>
    <property type="project" value="UniProtKB-KW"/>
</dbReference>
<dbReference type="InterPro" id="IPR036119">
    <property type="entry name" value="NOS_N_sf"/>
</dbReference>
<dbReference type="InterPro" id="IPR017142">
    <property type="entry name" value="Nitric_oxide_synthase_Oase-su"/>
</dbReference>
<dbReference type="Gene3D" id="3.90.340.10">
    <property type="entry name" value="Nitric Oxide Synthase, Chain A, domain 1"/>
    <property type="match status" value="1"/>
</dbReference>
<dbReference type="Proteomes" id="UP000546162">
    <property type="component" value="Unassembled WGS sequence"/>
</dbReference>
<dbReference type="AlphaFoldDB" id="A0A7W7M4Y8"/>
<evidence type="ECO:0000256" key="7">
    <source>
        <dbReference type="ARBA" id="ARBA00022723"/>
    </source>
</evidence>
<dbReference type="PANTHER" id="PTHR43410">
    <property type="entry name" value="NITRIC OXIDE SYNTHASE OXYGENASE"/>
    <property type="match status" value="1"/>
</dbReference>
<dbReference type="InterPro" id="IPR044944">
    <property type="entry name" value="NOS_dom_3"/>
</dbReference>
<name>A0A7W7M4Y8_9ACTN</name>
<evidence type="ECO:0000256" key="5">
    <source>
        <dbReference type="ARBA" id="ARBA00018859"/>
    </source>
</evidence>
<evidence type="ECO:0000256" key="2">
    <source>
        <dbReference type="ARBA" id="ARBA00002642"/>
    </source>
</evidence>
<gene>
    <name evidence="14" type="ORF">BJY16_000653</name>
</gene>
<dbReference type="Gene3D" id="3.90.1230.10">
    <property type="entry name" value="Nitric Oxide Synthase, Chain A, domain 3"/>
    <property type="match status" value="1"/>
</dbReference>
<evidence type="ECO:0000256" key="4">
    <source>
        <dbReference type="ARBA" id="ARBA00012735"/>
    </source>
</evidence>
<protein>
    <recommendedName>
        <fullName evidence="5 11">Nitric oxide synthase oxygenase</fullName>
        <ecNumber evidence="4 11">1.14.14.47</ecNumber>
    </recommendedName>
</protein>
<dbReference type="PROSITE" id="PS60001">
    <property type="entry name" value="NOS"/>
    <property type="match status" value="1"/>
</dbReference>
<dbReference type="EC" id="1.14.14.47" evidence="4 11"/>
<evidence type="ECO:0000259" key="13">
    <source>
        <dbReference type="PROSITE" id="PS60001"/>
    </source>
</evidence>
<sequence>MIVPGYRDQPAEPWDRDAPVDPAEAEDFLRRCYTENPRLGPVEARLAIVRAQIAATGTYVHTPDELTHGARMAWRNASRCIGRLYWRSLLVLDRRRARTADEIYSLLVQHLQTAGDTQIRPVISVFAPAQPGQPYARVWNEQLIRYAGYRTEDGESVGDPRLREFTTAVRAFGWQGKGEAFDVLPLVIETPADGIRLYELPERAIREVPISHPEHGWFTELGLRWHAVPAIANMRLTIGGVHYPLAPFNGWYMGTEIGARNLADADRYDLLPVVAARLGLDTSRESTLWRDRALLELNRAVLHSFEQAGVRMSDHHTEAQRFLKHLSNEEKAGRPVPADWTWIVPPMSGGVTPVFHRYYQELDLRPNFYLDEEAAALAREGMRRCPHHQ</sequence>
<dbReference type="InterPro" id="IPR044943">
    <property type="entry name" value="NOS_dom_1"/>
</dbReference>
<reference evidence="14 15" key="1">
    <citation type="submission" date="2020-08" db="EMBL/GenBank/DDBJ databases">
        <title>Sequencing the genomes of 1000 actinobacteria strains.</title>
        <authorList>
            <person name="Klenk H.-P."/>
        </authorList>
    </citation>
    <scope>NUCLEOTIDE SEQUENCE [LARGE SCALE GENOMIC DNA]</scope>
    <source>
        <strain evidence="14 15">DSM 45809</strain>
    </source>
</reference>
<comment type="caution">
    <text evidence="14">The sequence shown here is derived from an EMBL/GenBank/DDBJ whole genome shotgun (WGS) entry which is preliminary data.</text>
</comment>
<dbReference type="GO" id="GO:0004517">
    <property type="term" value="F:nitric-oxide synthase activity"/>
    <property type="evidence" value="ECO:0007669"/>
    <property type="project" value="InterPro"/>
</dbReference>
<dbReference type="Pfam" id="PF02898">
    <property type="entry name" value="NO_synthase"/>
    <property type="match status" value="1"/>
</dbReference>
<proteinExistence type="inferred from homology"/>
<evidence type="ECO:0000256" key="10">
    <source>
        <dbReference type="ARBA" id="ARBA00048713"/>
    </source>
</evidence>
<evidence type="ECO:0000256" key="6">
    <source>
        <dbReference type="ARBA" id="ARBA00022617"/>
    </source>
</evidence>
<keyword evidence="6 11" id="KW-0349">Heme</keyword>
<dbReference type="CDD" id="cd00575">
    <property type="entry name" value="NOS_oxygenase"/>
    <property type="match status" value="1"/>
</dbReference>
<dbReference type="PANTHER" id="PTHR43410:SF1">
    <property type="entry name" value="NITRIC OXIDE SYNTHASE"/>
    <property type="match status" value="1"/>
</dbReference>
<keyword evidence="8 11" id="KW-0560">Oxidoreductase</keyword>
<evidence type="ECO:0000313" key="15">
    <source>
        <dbReference type="Proteomes" id="UP000546162"/>
    </source>
</evidence>
<evidence type="ECO:0000256" key="8">
    <source>
        <dbReference type="ARBA" id="ARBA00023002"/>
    </source>
</evidence>
<comment type="subunit">
    <text evidence="11">Homodimer.</text>
</comment>
<organism evidence="14 15">
    <name type="scientific">Actinoplanes octamycinicus</name>
    <dbReference type="NCBI Taxonomy" id="135948"/>
    <lineage>
        <taxon>Bacteria</taxon>
        <taxon>Bacillati</taxon>
        <taxon>Actinomycetota</taxon>
        <taxon>Actinomycetes</taxon>
        <taxon>Micromonosporales</taxon>
        <taxon>Micromonosporaceae</taxon>
        <taxon>Actinoplanes</taxon>
    </lineage>
</organism>
<evidence type="ECO:0000256" key="9">
    <source>
        <dbReference type="ARBA" id="ARBA00023004"/>
    </source>
</evidence>
<feature type="domain" description="Nitric oxide synthase (NOS)" evidence="13">
    <location>
        <begin position="79"/>
        <end position="86"/>
    </location>
</feature>
<comment type="function">
    <text evidence="2 11">Catalyzes the production of nitric oxide.</text>
</comment>
<comment type="miscellaneous">
    <text evidence="11">This protein is similar to the oxygenase domain of eukaryotic nitric oxide synthases but lacks the reductase domain which, in eukaryotes, is responsible for transfer of electrons to the ferric heme during nitric oxide synthesis.</text>
</comment>
<comment type="cofactor">
    <cofactor evidence="1 11 12">
        <name>heme</name>
        <dbReference type="ChEBI" id="CHEBI:30413"/>
    </cofactor>
</comment>
<dbReference type="RefSeq" id="WP_185037637.1">
    <property type="nucleotide sequence ID" value="NZ_BAABFG010000005.1"/>
</dbReference>
<evidence type="ECO:0000256" key="11">
    <source>
        <dbReference type="PIRNR" id="PIRNR037219"/>
    </source>
</evidence>
<comment type="similarity">
    <text evidence="3 11">Belongs to the NOS family. Bacterial NOS oxygenase subfamily.</text>
</comment>
<dbReference type="SUPFAM" id="SSF56512">
    <property type="entry name" value="Nitric oxide (NO) synthase oxygenase domain"/>
    <property type="match status" value="1"/>
</dbReference>
<dbReference type="EMBL" id="JACHNB010000001">
    <property type="protein sequence ID" value="MBB4737194.1"/>
    <property type="molecule type" value="Genomic_DNA"/>
</dbReference>
<dbReference type="GO" id="GO:0006809">
    <property type="term" value="P:nitric oxide biosynthetic process"/>
    <property type="evidence" value="ECO:0007669"/>
    <property type="project" value="InterPro"/>
</dbReference>
<dbReference type="GO" id="GO:0020037">
    <property type="term" value="F:heme binding"/>
    <property type="evidence" value="ECO:0007669"/>
    <property type="project" value="InterPro"/>
</dbReference>
<dbReference type="Gene3D" id="3.90.440.10">
    <property type="entry name" value="Nitric Oxide Synthase,Heme Domain,Chain A domain 2"/>
    <property type="match status" value="1"/>
</dbReference>
<dbReference type="InterPro" id="IPR050607">
    <property type="entry name" value="NOS"/>
</dbReference>